<keyword evidence="2" id="KW-1185">Reference proteome</keyword>
<comment type="caution">
    <text evidence="1">The sequence shown here is derived from an EMBL/GenBank/DDBJ whole genome shotgun (WGS) entry which is preliminary data.</text>
</comment>
<dbReference type="SUPFAM" id="SSF103190">
    <property type="entry name" value="Sensory domain-like"/>
    <property type="match status" value="1"/>
</dbReference>
<dbReference type="RefSeq" id="WP_200348479.1">
    <property type="nucleotide sequence ID" value="NZ_NRSJ01000059.1"/>
</dbReference>
<dbReference type="AlphaFoldDB" id="A0AAJ0U803"/>
<dbReference type="Gene3D" id="3.30.450.20">
    <property type="entry name" value="PAS domain"/>
    <property type="match status" value="1"/>
</dbReference>
<dbReference type="EMBL" id="NRSJ01000059">
    <property type="protein sequence ID" value="MBK1707003.1"/>
    <property type="molecule type" value="Genomic_DNA"/>
</dbReference>
<sequence>MMDSTLKGTIHRQREAIARTLHEPIAQIAGACAAVWGDRGQLNEVLMAGCGHIPSCGALFVVDPAGRQISDTVSATGAEPADVGRDRSTRPYMREAVPAWGFLLSDAYVGLVSHRPSLTALHVVRRDWELLGYVGATFNLKDLPVTAKLYEDLPHWLQIKGDPSIRNTVLLQTRVESPMDQNLDQVLSVIEELLVERGMFQSVVHFASSRATVWTLDDPFRYRILDHEALSDPDICLVYPCRAYSPEAVIPQASISPVLNALRDLRLMDDTFYLRSASINLFNGMISLTFSCDGTHYMPYQEFLDKSLAFWVGNSAD</sequence>
<evidence type="ECO:0000313" key="1">
    <source>
        <dbReference type="EMBL" id="MBK1707003.1"/>
    </source>
</evidence>
<evidence type="ECO:0000313" key="2">
    <source>
        <dbReference type="Proteomes" id="UP001296776"/>
    </source>
</evidence>
<dbReference type="CDD" id="cd18773">
    <property type="entry name" value="PDC1_HK_sensor"/>
    <property type="match status" value="1"/>
</dbReference>
<organism evidence="1 2">
    <name type="scientific">Halochromatium glycolicum</name>
    <dbReference type="NCBI Taxonomy" id="85075"/>
    <lineage>
        <taxon>Bacteria</taxon>
        <taxon>Pseudomonadati</taxon>
        <taxon>Pseudomonadota</taxon>
        <taxon>Gammaproteobacteria</taxon>
        <taxon>Chromatiales</taxon>
        <taxon>Chromatiaceae</taxon>
        <taxon>Halochromatium</taxon>
    </lineage>
</organism>
<dbReference type="Proteomes" id="UP001296776">
    <property type="component" value="Unassembled WGS sequence"/>
</dbReference>
<dbReference type="InterPro" id="IPR029151">
    <property type="entry name" value="Sensor-like_sf"/>
</dbReference>
<reference evidence="1" key="1">
    <citation type="submission" date="2017-08" db="EMBL/GenBank/DDBJ databases">
        <authorList>
            <person name="Imhoff J.F."/>
            <person name="Rahn T."/>
            <person name="Kuenzel S."/>
            <person name="Neulinger S.C."/>
        </authorList>
    </citation>
    <scope>NUCLEOTIDE SEQUENCE</scope>
    <source>
        <strain evidence="1">DSM 11080</strain>
    </source>
</reference>
<gene>
    <name evidence="1" type="ORF">CKO40_21320</name>
</gene>
<protein>
    <submittedName>
        <fullName evidence="1">Uncharacterized protein</fullName>
    </submittedName>
</protein>
<name>A0AAJ0U803_9GAMM</name>
<reference evidence="1" key="2">
    <citation type="journal article" date="2020" name="Microorganisms">
        <title>Osmotic Adaptation and Compatible Solute Biosynthesis of Phototrophic Bacteria as Revealed from Genome Analyses.</title>
        <authorList>
            <person name="Imhoff J.F."/>
            <person name="Rahn T."/>
            <person name="Kunzel S."/>
            <person name="Keller A."/>
            <person name="Neulinger S.C."/>
        </authorList>
    </citation>
    <scope>NUCLEOTIDE SEQUENCE</scope>
    <source>
        <strain evidence="1">DSM 11080</strain>
    </source>
</reference>
<proteinExistence type="predicted"/>
<accession>A0AAJ0U803</accession>